<dbReference type="EMBL" id="CAMAPF010000111">
    <property type="protein sequence ID" value="CAH9101460.1"/>
    <property type="molecule type" value="Genomic_DNA"/>
</dbReference>
<comment type="caution">
    <text evidence="1">The sequence shown here is derived from an EMBL/GenBank/DDBJ whole genome shotgun (WGS) entry which is preliminary data.</text>
</comment>
<dbReference type="InterPro" id="IPR040256">
    <property type="entry name" value="At4g02000-like"/>
</dbReference>
<evidence type="ECO:0000313" key="1">
    <source>
        <dbReference type="EMBL" id="CAH9101460.1"/>
    </source>
</evidence>
<gene>
    <name evidence="1" type="ORF">CEPIT_LOCUS15628</name>
</gene>
<dbReference type="AlphaFoldDB" id="A0AAV0DKZ1"/>
<evidence type="ECO:0008006" key="3">
    <source>
        <dbReference type="Google" id="ProtNLM"/>
    </source>
</evidence>
<dbReference type="PANTHER" id="PTHR31286">
    <property type="entry name" value="GLYCINE-RICH CELL WALL STRUCTURAL PROTEIN 1.8-LIKE"/>
    <property type="match status" value="1"/>
</dbReference>
<protein>
    <recommendedName>
        <fullName evidence="3">DUF4283 domain-containing protein</fullName>
    </recommendedName>
</protein>
<keyword evidence="2" id="KW-1185">Reference proteome</keyword>
<accession>A0AAV0DKZ1</accession>
<reference evidence="1" key="1">
    <citation type="submission" date="2022-07" db="EMBL/GenBank/DDBJ databases">
        <authorList>
            <person name="Macas J."/>
            <person name="Novak P."/>
            <person name="Neumann P."/>
        </authorList>
    </citation>
    <scope>NUCLEOTIDE SEQUENCE</scope>
</reference>
<proteinExistence type="predicted"/>
<dbReference type="Proteomes" id="UP001152523">
    <property type="component" value="Unassembled WGS sequence"/>
</dbReference>
<evidence type="ECO:0000313" key="2">
    <source>
        <dbReference type="Proteomes" id="UP001152523"/>
    </source>
</evidence>
<sequence>MVKWDNHSGTEGVVDMNCAMEDGPWLFERNLLLLKVVGPNDIPHIMNLFESEFWVQVHNVLYKFMNVGTSRRVGNYIGEFISFDESHFKAKWSSYLRVRVKMDVRRPLKTGSTLTKGAKDTG</sequence>
<organism evidence="1 2">
    <name type="scientific">Cuscuta epithymum</name>
    <dbReference type="NCBI Taxonomy" id="186058"/>
    <lineage>
        <taxon>Eukaryota</taxon>
        <taxon>Viridiplantae</taxon>
        <taxon>Streptophyta</taxon>
        <taxon>Embryophyta</taxon>
        <taxon>Tracheophyta</taxon>
        <taxon>Spermatophyta</taxon>
        <taxon>Magnoliopsida</taxon>
        <taxon>eudicotyledons</taxon>
        <taxon>Gunneridae</taxon>
        <taxon>Pentapetalae</taxon>
        <taxon>asterids</taxon>
        <taxon>lamiids</taxon>
        <taxon>Solanales</taxon>
        <taxon>Convolvulaceae</taxon>
        <taxon>Cuscuteae</taxon>
        <taxon>Cuscuta</taxon>
        <taxon>Cuscuta subgen. Cuscuta</taxon>
    </lineage>
</organism>
<name>A0AAV0DKZ1_9ASTE</name>
<dbReference type="PANTHER" id="PTHR31286:SF153">
    <property type="entry name" value="DUF4283 DOMAIN PROTEIN"/>
    <property type="match status" value="1"/>
</dbReference>